<keyword evidence="7 8" id="KW-0927">Auxin signaling pathway</keyword>
<keyword evidence="11" id="KW-1185">Reference proteome</keyword>
<dbReference type="PANTHER" id="PTHR31384:SF1">
    <property type="entry name" value="AUXIN RESPONSE FACTOR 9"/>
    <property type="match status" value="1"/>
</dbReference>
<dbReference type="InterPro" id="IPR003340">
    <property type="entry name" value="B3_DNA-bd"/>
</dbReference>
<dbReference type="Proteomes" id="UP001054252">
    <property type="component" value="Unassembled WGS sequence"/>
</dbReference>
<keyword evidence="5 8" id="KW-0804">Transcription</keyword>
<gene>
    <name evidence="10" type="ORF">SLEP1_g47767</name>
</gene>
<keyword evidence="3 8" id="KW-0805">Transcription regulation</keyword>
<dbReference type="GO" id="GO:0005634">
    <property type="term" value="C:nucleus"/>
    <property type="evidence" value="ECO:0007669"/>
    <property type="project" value="UniProtKB-SubCell"/>
</dbReference>
<evidence type="ECO:0000256" key="4">
    <source>
        <dbReference type="ARBA" id="ARBA00023125"/>
    </source>
</evidence>
<evidence type="ECO:0000256" key="2">
    <source>
        <dbReference type="ARBA" id="ARBA00007853"/>
    </source>
</evidence>
<evidence type="ECO:0000256" key="7">
    <source>
        <dbReference type="ARBA" id="ARBA00023294"/>
    </source>
</evidence>
<keyword evidence="4 8" id="KW-0238">DNA-binding</keyword>
<dbReference type="InterPro" id="IPR044835">
    <property type="entry name" value="ARF_plant"/>
</dbReference>
<feature type="domain" description="TF-B3" evidence="9">
    <location>
        <begin position="1"/>
        <end position="100"/>
    </location>
</feature>
<comment type="subunit">
    <text evidence="8">Homodimers and heterodimers.</text>
</comment>
<dbReference type="CDD" id="cd10017">
    <property type="entry name" value="B3_DNA"/>
    <property type="match status" value="1"/>
</dbReference>
<dbReference type="SMART" id="SM01019">
    <property type="entry name" value="B3"/>
    <property type="match status" value="1"/>
</dbReference>
<evidence type="ECO:0000256" key="8">
    <source>
        <dbReference type="RuleBase" id="RU004561"/>
    </source>
</evidence>
<comment type="function">
    <text evidence="8">Auxin response factors (ARFs) are transcriptional factors that bind specifically to the DNA sequence 5'-TGTCTC-3' found in the auxin-responsive promoter elements (AuxREs).</text>
</comment>
<evidence type="ECO:0000256" key="1">
    <source>
        <dbReference type="ARBA" id="ARBA00004123"/>
    </source>
</evidence>
<evidence type="ECO:0000256" key="5">
    <source>
        <dbReference type="ARBA" id="ARBA00023163"/>
    </source>
</evidence>
<evidence type="ECO:0000259" key="9">
    <source>
        <dbReference type="PROSITE" id="PS50863"/>
    </source>
</evidence>
<dbReference type="EMBL" id="BPVZ01000138">
    <property type="protein sequence ID" value="GKV40095.1"/>
    <property type="molecule type" value="Genomic_DNA"/>
</dbReference>
<protein>
    <recommendedName>
        <fullName evidence="8">Auxin response factor</fullName>
    </recommendedName>
</protein>
<comment type="similarity">
    <text evidence="2 8">Belongs to the ARF family.</text>
</comment>
<dbReference type="GO" id="GO:0009734">
    <property type="term" value="P:auxin-activated signaling pathway"/>
    <property type="evidence" value="ECO:0007669"/>
    <property type="project" value="UniProtKB-KW"/>
</dbReference>
<organism evidence="10 11">
    <name type="scientific">Rubroshorea leprosula</name>
    <dbReference type="NCBI Taxonomy" id="152421"/>
    <lineage>
        <taxon>Eukaryota</taxon>
        <taxon>Viridiplantae</taxon>
        <taxon>Streptophyta</taxon>
        <taxon>Embryophyta</taxon>
        <taxon>Tracheophyta</taxon>
        <taxon>Spermatophyta</taxon>
        <taxon>Magnoliopsida</taxon>
        <taxon>eudicotyledons</taxon>
        <taxon>Gunneridae</taxon>
        <taxon>Pentapetalae</taxon>
        <taxon>rosids</taxon>
        <taxon>malvids</taxon>
        <taxon>Malvales</taxon>
        <taxon>Dipterocarpaceae</taxon>
        <taxon>Rubroshorea</taxon>
    </lineage>
</organism>
<accession>A0AAV5LSG6</accession>
<comment type="caution">
    <text evidence="10">The sequence shown here is derived from an EMBL/GenBank/DDBJ whole genome shotgun (WGS) entry which is preliminary data.</text>
</comment>
<dbReference type="GO" id="GO:0006355">
    <property type="term" value="P:regulation of DNA-templated transcription"/>
    <property type="evidence" value="ECO:0007669"/>
    <property type="project" value="InterPro"/>
</dbReference>
<dbReference type="InterPro" id="IPR015300">
    <property type="entry name" value="DNA-bd_pseudobarrel_sf"/>
</dbReference>
<dbReference type="AlphaFoldDB" id="A0AAV5LSG6"/>
<sequence>MKTNFIQHIPYLDLLQDLREVPPPILELVVEDPPMQELVAKDLHGHEWRFTHTFESQSCRHLLTTGWSTFVASKRLVAGDSFVFLRGENGELRVGVRRVACPQSSMPSSVNPGQSTYLEVLATASHAIATQTLFVVYYKPRTSQFIISVNKYLEAVNNKLVVGMRFKLRFEGEDSPVTRFIGTIIGADDFSPHWKDSKWRSFNGMHLQLSQDLTGFHHGR</sequence>
<name>A0AAV5LSG6_9ROSI</name>
<proteinExistence type="inferred from homology"/>
<dbReference type="GO" id="GO:0003677">
    <property type="term" value="F:DNA binding"/>
    <property type="evidence" value="ECO:0007669"/>
    <property type="project" value="UniProtKB-KW"/>
</dbReference>
<dbReference type="Pfam" id="PF06507">
    <property type="entry name" value="ARF_AD"/>
    <property type="match status" value="1"/>
</dbReference>
<evidence type="ECO:0000256" key="3">
    <source>
        <dbReference type="ARBA" id="ARBA00023015"/>
    </source>
</evidence>
<dbReference type="Gene3D" id="2.30.30.1040">
    <property type="match status" value="1"/>
</dbReference>
<dbReference type="PANTHER" id="PTHR31384">
    <property type="entry name" value="AUXIN RESPONSE FACTOR 4-RELATED"/>
    <property type="match status" value="1"/>
</dbReference>
<dbReference type="SUPFAM" id="SSF101936">
    <property type="entry name" value="DNA-binding pseudobarrel domain"/>
    <property type="match status" value="1"/>
</dbReference>
<evidence type="ECO:0000313" key="11">
    <source>
        <dbReference type="Proteomes" id="UP001054252"/>
    </source>
</evidence>
<dbReference type="InterPro" id="IPR010525">
    <property type="entry name" value="ARF_dom"/>
</dbReference>
<dbReference type="Pfam" id="PF02362">
    <property type="entry name" value="B3"/>
    <property type="match status" value="1"/>
</dbReference>
<reference evidence="10 11" key="1">
    <citation type="journal article" date="2021" name="Commun. Biol.">
        <title>The genome of Shorea leprosula (Dipterocarpaceae) highlights the ecological relevance of drought in aseasonal tropical rainforests.</title>
        <authorList>
            <person name="Ng K.K.S."/>
            <person name="Kobayashi M.J."/>
            <person name="Fawcett J.A."/>
            <person name="Hatakeyama M."/>
            <person name="Paape T."/>
            <person name="Ng C.H."/>
            <person name="Ang C.C."/>
            <person name="Tnah L.H."/>
            <person name="Lee C.T."/>
            <person name="Nishiyama T."/>
            <person name="Sese J."/>
            <person name="O'Brien M.J."/>
            <person name="Copetti D."/>
            <person name="Mohd Noor M.I."/>
            <person name="Ong R.C."/>
            <person name="Putra M."/>
            <person name="Sireger I.Z."/>
            <person name="Indrioko S."/>
            <person name="Kosugi Y."/>
            <person name="Izuno A."/>
            <person name="Isagi Y."/>
            <person name="Lee S.L."/>
            <person name="Shimizu K.K."/>
        </authorList>
    </citation>
    <scope>NUCLEOTIDE SEQUENCE [LARGE SCALE GENOMIC DNA]</scope>
    <source>
        <strain evidence="10">214</strain>
    </source>
</reference>
<evidence type="ECO:0000256" key="6">
    <source>
        <dbReference type="ARBA" id="ARBA00023242"/>
    </source>
</evidence>
<dbReference type="Gene3D" id="2.40.330.10">
    <property type="entry name" value="DNA-binding pseudobarrel domain"/>
    <property type="match status" value="1"/>
</dbReference>
<comment type="subcellular location">
    <subcellularLocation>
        <location evidence="1 8">Nucleus</location>
    </subcellularLocation>
</comment>
<evidence type="ECO:0000313" key="10">
    <source>
        <dbReference type="EMBL" id="GKV40095.1"/>
    </source>
</evidence>
<keyword evidence="6 8" id="KW-0539">Nucleus</keyword>
<dbReference type="PROSITE" id="PS50863">
    <property type="entry name" value="B3"/>
    <property type="match status" value="1"/>
</dbReference>